<organism evidence="2 3">
    <name type="scientific">Fusarium poae</name>
    <dbReference type="NCBI Taxonomy" id="36050"/>
    <lineage>
        <taxon>Eukaryota</taxon>
        <taxon>Fungi</taxon>
        <taxon>Dikarya</taxon>
        <taxon>Ascomycota</taxon>
        <taxon>Pezizomycotina</taxon>
        <taxon>Sordariomycetes</taxon>
        <taxon>Hypocreomycetidae</taxon>
        <taxon>Hypocreales</taxon>
        <taxon>Nectriaceae</taxon>
        <taxon>Fusarium</taxon>
    </lineage>
</organism>
<proteinExistence type="predicted"/>
<feature type="region of interest" description="Disordered" evidence="1">
    <location>
        <begin position="253"/>
        <end position="317"/>
    </location>
</feature>
<evidence type="ECO:0000313" key="3">
    <source>
        <dbReference type="Proteomes" id="UP000091967"/>
    </source>
</evidence>
<reference evidence="2 3" key="1">
    <citation type="submission" date="2016-06" db="EMBL/GenBank/DDBJ databases">
        <title>Living apart together: crosstalk between the core and supernumerary genomes in a fungal plant pathogen.</title>
        <authorList>
            <person name="Vanheule A."/>
            <person name="Audenaert K."/>
            <person name="Warris S."/>
            <person name="Van De Geest H."/>
            <person name="Schijlen E."/>
            <person name="Hofte M."/>
            <person name="De Saeger S."/>
            <person name="Haesaert G."/>
            <person name="Waalwijk C."/>
            <person name="Van Der Lee T."/>
        </authorList>
    </citation>
    <scope>NUCLEOTIDE SEQUENCE [LARGE SCALE GENOMIC DNA]</scope>
    <source>
        <strain evidence="2 3">2516</strain>
    </source>
</reference>
<keyword evidence="3" id="KW-1185">Reference proteome</keyword>
<dbReference type="AlphaFoldDB" id="A0A1B8B690"/>
<protein>
    <submittedName>
        <fullName evidence="2">Uncharacterized protein</fullName>
    </submittedName>
</protein>
<dbReference type="EMBL" id="LYXU01000001">
    <property type="protein sequence ID" value="OBS28248.1"/>
    <property type="molecule type" value="Genomic_DNA"/>
</dbReference>
<gene>
    <name evidence="2" type="ORF">FPOA_02189</name>
</gene>
<accession>A0A1B8B690</accession>
<comment type="caution">
    <text evidence="2">The sequence shown here is derived from an EMBL/GenBank/DDBJ whole genome shotgun (WGS) entry which is preliminary data.</text>
</comment>
<dbReference type="STRING" id="36050.A0A1B8B690"/>
<feature type="compositionally biased region" description="Low complexity" evidence="1">
    <location>
        <begin position="253"/>
        <end position="265"/>
    </location>
</feature>
<dbReference type="Proteomes" id="UP000091967">
    <property type="component" value="Unassembled WGS sequence"/>
</dbReference>
<evidence type="ECO:0000256" key="1">
    <source>
        <dbReference type="SAM" id="MobiDB-lite"/>
    </source>
</evidence>
<evidence type="ECO:0000313" key="2">
    <source>
        <dbReference type="EMBL" id="OBS28248.1"/>
    </source>
</evidence>
<sequence length="317" mass="36367">MEFDQGQYCVSIRPPMFGSSTILPNYFHLPCFAKLANLTYLPHLHRLWPLNRFTWHRADIAIASPGDSWNKTTDRFLDVGAEHLLQELKWRYYSRCQIKSKMEINSVHVKRYQAGLMHGTDTEVPAVTDEEQRLLSAPIKATTKRNLFDVFLLNTTFADTITRINLDLANLLWRWETLSRHDFVDPEETDDVRATLEELGNQPNSSNYYDKYADWTAVNKLCDPEKPLPPAMVGWSINFHKQVHEPVELALSSAAPSPAGDGNNENNEDSADEEVNQDSEDIMSNEVNQDSEDTMDTEYDDSRDSEDMDNENSDDID</sequence>
<dbReference type="OMA" id="QELKWRY"/>
<name>A0A1B8B690_FUSPO</name>
<feature type="compositionally biased region" description="Acidic residues" evidence="1">
    <location>
        <begin position="266"/>
        <end position="317"/>
    </location>
</feature>